<organism evidence="1">
    <name type="scientific">marine sediment metagenome</name>
    <dbReference type="NCBI Taxonomy" id="412755"/>
    <lineage>
        <taxon>unclassified sequences</taxon>
        <taxon>metagenomes</taxon>
        <taxon>ecological metagenomes</taxon>
    </lineage>
</organism>
<proteinExistence type="predicted"/>
<feature type="non-terminal residue" evidence="1">
    <location>
        <position position="1"/>
    </location>
</feature>
<accession>X0XJG3</accession>
<gene>
    <name evidence="1" type="ORF">S01H1_85890</name>
</gene>
<feature type="non-terminal residue" evidence="1">
    <location>
        <position position="61"/>
    </location>
</feature>
<dbReference type="EMBL" id="BARS01059187">
    <property type="protein sequence ID" value="GAG43299.1"/>
    <property type="molecule type" value="Genomic_DNA"/>
</dbReference>
<comment type="caution">
    <text evidence="1">The sequence shown here is derived from an EMBL/GenBank/DDBJ whole genome shotgun (WGS) entry which is preliminary data.</text>
</comment>
<name>X0XJG3_9ZZZZ</name>
<protein>
    <submittedName>
        <fullName evidence="1">Uncharacterized protein</fullName>
    </submittedName>
</protein>
<reference evidence="1" key="1">
    <citation type="journal article" date="2014" name="Front. Microbiol.">
        <title>High frequency of phylogenetically diverse reductive dehalogenase-homologous genes in deep subseafloor sedimentary metagenomes.</title>
        <authorList>
            <person name="Kawai M."/>
            <person name="Futagami T."/>
            <person name="Toyoda A."/>
            <person name="Takaki Y."/>
            <person name="Nishi S."/>
            <person name="Hori S."/>
            <person name="Arai W."/>
            <person name="Tsubouchi T."/>
            <person name="Morono Y."/>
            <person name="Uchiyama I."/>
            <person name="Ito T."/>
            <person name="Fujiyama A."/>
            <person name="Inagaki F."/>
            <person name="Takami H."/>
        </authorList>
    </citation>
    <scope>NUCLEOTIDE SEQUENCE</scope>
    <source>
        <strain evidence="1">Expedition CK06-06</strain>
    </source>
</reference>
<sequence length="61" mass="7177">PAYEEAQREGWLVSKDWSKIDGAGRSIVSYPDYHWTQITKMNCYAWDRWGRHFVLTQPGTS</sequence>
<evidence type="ECO:0000313" key="1">
    <source>
        <dbReference type="EMBL" id="GAG43299.1"/>
    </source>
</evidence>
<dbReference type="AlphaFoldDB" id="X0XJG3"/>